<feature type="domain" description="DUF2399" evidence="2">
    <location>
        <begin position="37"/>
        <end position="79"/>
    </location>
</feature>
<evidence type="ECO:0000259" key="2">
    <source>
        <dbReference type="Pfam" id="PF09664"/>
    </source>
</evidence>
<protein>
    <recommendedName>
        <fullName evidence="2">DUF2399 domain-containing protein</fullName>
    </recommendedName>
</protein>
<evidence type="ECO:0000256" key="1">
    <source>
        <dbReference type="SAM" id="MobiDB-lite"/>
    </source>
</evidence>
<feature type="region of interest" description="Disordered" evidence="1">
    <location>
        <begin position="1"/>
        <end position="34"/>
    </location>
</feature>
<keyword evidence="4" id="KW-1185">Reference proteome</keyword>
<dbReference type="AlphaFoldDB" id="A0A917U966"/>
<reference evidence="3" key="1">
    <citation type="journal article" date="2014" name="Int. J. Syst. Evol. Microbiol.">
        <title>Complete genome sequence of Corynebacterium casei LMG S-19264T (=DSM 44701T), isolated from a smear-ripened cheese.</title>
        <authorList>
            <consortium name="US DOE Joint Genome Institute (JGI-PGF)"/>
            <person name="Walter F."/>
            <person name="Albersmeier A."/>
            <person name="Kalinowski J."/>
            <person name="Ruckert C."/>
        </authorList>
    </citation>
    <scope>NUCLEOTIDE SEQUENCE</scope>
    <source>
        <strain evidence="3">JCM 19831</strain>
    </source>
</reference>
<comment type="caution">
    <text evidence="3">The sequence shown here is derived from an EMBL/GenBank/DDBJ whole genome shotgun (WGS) entry which is preliminary data.</text>
</comment>
<dbReference type="Proteomes" id="UP000642070">
    <property type="component" value="Unassembled WGS sequence"/>
</dbReference>
<evidence type="ECO:0000313" key="3">
    <source>
        <dbReference type="EMBL" id="GGM63892.1"/>
    </source>
</evidence>
<accession>A0A917U966</accession>
<dbReference type="RefSeq" id="WP_190254958.1">
    <property type="nucleotide sequence ID" value="NZ_BMPI01000049.1"/>
</dbReference>
<reference evidence="3" key="2">
    <citation type="submission" date="2020-09" db="EMBL/GenBank/DDBJ databases">
        <authorList>
            <person name="Sun Q."/>
            <person name="Ohkuma M."/>
        </authorList>
    </citation>
    <scope>NUCLEOTIDE SEQUENCE</scope>
    <source>
        <strain evidence="3">JCM 19831</strain>
    </source>
</reference>
<gene>
    <name evidence="3" type="ORF">GCM10007977_076810</name>
</gene>
<proteinExistence type="predicted"/>
<name>A0A917U966_9ACTN</name>
<sequence>MQRSTPTVPNRPGWSCPGCSTPWSTGGAGSRAGRRANAAGGVALIGTPTATPWEPALTAAMVRTGRAVMEERILPLLQDLS</sequence>
<dbReference type="EMBL" id="BMPI01000049">
    <property type="protein sequence ID" value="GGM63892.1"/>
    <property type="molecule type" value="Genomic_DNA"/>
</dbReference>
<dbReference type="InterPro" id="IPR024465">
    <property type="entry name" value="DUF2399"/>
</dbReference>
<organism evidence="3 4">
    <name type="scientific">Dactylosporangium sucinum</name>
    <dbReference type="NCBI Taxonomy" id="1424081"/>
    <lineage>
        <taxon>Bacteria</taxon>
        <taxon>Bacillati</taxon>
        <taxon>Actinomycetota</taxon>
        <taxon>Actinomycetes</taxon>
        <taxon>Micromonosporales</taxon>
        <taxon>Micromonosporaceae</taxon>
        <taxon>Dactylosporangium</taxon>
    </lineage>
</organism>
<dbReference type="Pfam" id="PF09664">
    <property type="entry name" value="DUF2399"/>
    <property type="match status" value="1"/>
</dbReference>
<evidence type="ECO:0000313" key="4">
    <source>
        <dbReference type="Proteomes" id="UP000642070"/>
    </source>
</evidence>